<gene>
    <name evidence="1" type="ORF">AVDCRST_MAG56-5989</name>
</gene>
<proteinExistence type="predicted"/>
<accession>A0A6J4KLC1</accession>
<dbReference type="AlphaFoldDB" id="A0A6J4KLC1"/>
<sequence>MGRSPGGDFAGERKLYPPGGPYLGSNPFFPALFLLFSPWVMETVTFRHPGVSTREPASCRLTV</sequence>
<dbReference type="EMBL" id="CADCTQ010000492">
    <property type="protein sequence ID" value="CAA9308083.1"/>
    <property type="molecule type" value="Genomic_DNA"/>
</dbReference>
<name>A0A6J4KLC1_9SPHI</name>
<evidence type="ECO:0000313" key="1">
    <source>
        <dbReference type="EMBL" id="CAA9308083.1"/>
    </source>
</evidence>
<organism evidence="1">
    <name type="scientific">uncultured Cytophagales bacterium</name>
    <dbReference type="NCBI Taxonomy" id="158755"/>
    <lineage>
        <taxon>Bacteria</taxon>
        <taxon>Pseudomonadati</taxon>
        <taxon>Bacteroidota</taxon>
        <taxon>Sphingobacteriia</taxon>
        <taxon>Sphingobacteriales</taxon>
        <taxon>environmental samples</taxon>
    </lineage>
</organism>
<reference evidence="1" key="1">
    <citation type="submission" date="2020-02" db="EMBL/GenBank/DDBJ databases">
        <authorList>
            <person name="Meier V. D."/>
        </authorList>
    </citation>
    <scope>NUCLEOTIDE SEQUENCE</scope>
    <source>
        <strain evidence="1">AVDCRST_MAG56</strain>
    </source>
</reference>
<protein>
    <submittedName>
        <fullName evidence="1">Uncharacterized protein</fullName>
    </submittedName>
</protein>